<protein>
    <submittedName>
        <fullName evidence="1">Non-structural protein 2</fullName>
    </submittedName>
</protein>
<gene>
    <name evidence="1" type="primary">S9</name>
    <name evidence="1" type="ORF">DAT39_022543</name>
</gene>
<reference evidence="1" key="1">
    <citation type="submission" date="2020-07" db="EMBL/GenBank/DDBJ databases">
        <title>Clarias magur genome sequencing, assembly and annotation.</title>
        <authorList>
            <person name="Kushwaha B."/>
            <person name="Kumar R."/>
            <person name="Das P."/>
            <person name="Joshi C.G."/>
            <person name="Kumar D."/>
            <person name="Nagpure N.S."/>
            <person name="Pandey M."/>
            <person name="Agarwal S."/>
            <person name="Srivastava S."/>
            <person name="Singh M."/>
            <person name="Sahoo L."/>
            <person name="Jayasankar P."/>
            <person name="Meher P.K."/>
            <person name="Koringa P.G."/>
            <person name="Iquebal M.A."/>
            <person name="Das S.P."/>
            <person name="Bit A."/>
            <person name="Patnaik S."/>
            <person name="Patel N."/>
            <person name="Shah T.M."/>
            <person name="Hinsu A."/>
            <person name="Jena J.K."/>
        </authorList>
    </citation>
    <scope>NUCLEOTIDE SEQUENCE</scope>
    <source>
        <strain evidence="1">CIFAMagur01</strain>
        <tissue evidence="1">Testis</tissue>
    </source>
</reference>
<evidence type="ECO:0000313" key="2">
    <source>
        <dbReference type="Proteomes" id="UP000727407"/>
    </source>
</evidence>
<comment type="caution">
    <text evidence="1">The sequence shown here is derived from an EMBL/GenBank/DDBJ whole genome shotgun (WGS) entry which is preliminary data.</text>
</comment>
<name>A0A8J4X7X5_CLAMG</name>
<dbReference type="AlphaFoldDB" id="A0A8J4X7X5"/>
<sequence length="50" mass="5678">MQLQTPFLQETQGRDILVENIAACGLDLLFLTANKLRNIRNLLSHRTVTP</sequence>
<feature type="non-terminal residue" evidence="1">
    <location>
        <position position="50"/>
    </location>
</feature>
<keyword evidence="2" id="KW-1185">Reference proteome</keyword>
<organism evidence="1 2">
    <name type="scientific">Clarias magur</name>
    <name type="common">Asian catfish</name>
    <name type="synonym">Macropteronotus magur</name>
    <dbReference type="NCBI Taxonomy" id="1594786"/>
    <lineage>
        <taxon>Eukaryota</taxon>
        <taxon>Metazoa</taxon>
        <taxon>Chordata</taxon>
        <taxon>Craniata</taxon>
        <taxon>Vertebrata</taxon>
        <taxon>Euteleostomi</taxon>
        <taxon>Actinopterygii</taxon>
        <taxon>Neopterygii</taxon>
        <taxon>Teleostei</taxon>
        <taxon>Ostariophysi</taxon>
        <taxon>Siluriformes</taxon>
        <taxon>Clariidae</taxon>
        <taxon>Clarias</taxon>
    </lineage>
</organism>
<dbReference type="Proteomes" id="UP000727407">
    <property type="component" value="Unassembled WGS sequence"/>
</dbReference>
<evidence type="ECO:0000313" key="1">
    <source>
        <dbReference type="EMBL" id="KAF5886333.1"/>
    </source>
</evidence>
<proteinExistence type="predicted"/>
<dbReference type="EMBL" id="QNUK01001187">
    <property type="protein sequence ID" value="KAF5886333.1"/>
    <property type="molecule type" value="Genomic_DNA"/>
</dbReference>
<accession>A0A8J4X7X5</accession>